<feature type="compositionally biased region" description="Basic and acidic residues" evidence="1">
    <location>
        <begin position="56"/>
        <end position="69"/>
    </location>
</feature>
<dbReference type="EMBL" id="CAJPIJ010000153">
    <property type="protein sequence ID" value="CAG1994150.1"/>
    <property type="molecule type" value="Genomic_DNA"/>
</dbReference>
<evidence type="ECO:0000313" key="2">
    <source>
        <dbReference type="EMBL" id="CAG1994150.1"/>
    </source>
</evidence>
<dbReference type="AlphaFoldDB" id="A0A4E9EIU6"/>
<feature type="region of interest" description="Disordered" evidence="1">
    <location>
        <begin position="49"/>
        <end position="69"/>
    </location>
</feature>
<dbReference type="Proteomes" id="UP000746612">
    <property type="component" value="Unassembled WGS sequence"/>
</dbReference>
<dbReference type="EMBL" id="CAAKMV010000174">
    <property type="protein sequence ID" value="VIO63092.1"/>
    <property type="molecule type" value="Genomic_DNA"/>
</dbReference>
<reference evidence="2" key="2">
    <citation type="submission" date="2021-03" db="EMBL/GenBank/DDBJ databases">
        <authorList>
            <person name="Alouane T."/>
            <person name="Langin T."/>
            <person name="Bonhomme L."/>
        </authorList>
    </citation>
    <scope>NUCLEOTIDE SEQUENCE</scope>
    <source>
        <strain evidence="2">MDC_Fg202</strain>
    </source>
</reference>
<organism evidence="3">
    <name type="scientific">Gibberella zeae</name>
    <name type="common">Wheat head blight fungus</name>
    <name type="synonym">Fusarium graminearum</name>
    <dbReference type="NCBI Taxonomy" id="5518"/>
    <lineage>
        <taxon>Eukaryota</taxon>
        <taxon>Fungi</taxon>
        <taxon>Dikarya</taxon>
        <taxon>Ascomycota</taxon>
        <taxon>Pezizomycotina</taxon>
        <taxon>Sordariomycetes</taxon>
        <taxon>Hypocreomycetidae</taxon>
        <taxon>Hypocreales</taxon>
        <taxon>Nectriaceae</taxon>
        <taxon>Fusarium</taxon>
    </lineage>
</organism>
<accession>A0A4E9EIU6</accession>
<gene>
    <name evidence="3" type="ORF">FUG_LOCUS511608</name>
    <name evidence="2" type="ORF">MDCFG202_LOCUS369486</name>
</gene>
<evidence type="ECO:0000256" key="1">
    <source>
        <dbReference type="SAM" id="MobiDB-lite"/>
    </source>
</evidence>
<sequence>MSLTLCSLLEREVHIENNKDGRMFDRDKYMSKTIIRMFWTSRMESGRRALHSSTADSKEERDEVVLKDY</sequence>
<protein>
    <submittedName>
        <fullName evidence="3">Uncharacterized protein</fullName>
    </submittedName>
</protein>
<reference evidence="3" key="1">
    <citation type="submission" date="2019-04" db="EMBL/GenBank/DDBJ databases">
        <authorList>
            <person name="Melise S."/>
            <person name="Noan J."/>
            <person name="Okalmin O."/>
        </authorList>
    </citation>
    <scope>NUCLEOTIDE SEQUENCE</scope>
    <source>
        <strain evidence="3">FN9</strain>
    </source>
</reference>
<proteinExistence type="predicted"/>
<name>A0A4E9EIU6_GIBZA</name>
<evidence type="ECO:0000313" key="3">
    <source>
        <dbReference type="EMBL" id="VIO63092.1"/>
    </source>
</evidence>